<evidence type="ECO:0000256" key="3">
    <source>
        <dbReference type="ARBA" id="ARBA00022473"/>
    </source>
</evidence>
<evidence type="ECO:0000256" key="6">
    <source>
        <dbReference type="ARBA" id="ARBA00023157"/>
    </source>
</evidence>
<evidence type="ECO:0000256" key="8">
    <source>
        <dbReference type="SAM" id="Phobius"/>
    </source>
</evidence>
<evidence type="ECO:0000256" key="7">
    <source>
        <dbReference type="RuleBase" id="RU367102"/>
    </source>
</evidence>
<keyword evidence="8" id="KW-0812">Transmembrane</keyword>
<keyword evidence="4 7" id="KW-0964">Secreted</keyword>
<comment type="subcellular location">
    <subcellularLocation>
        <location evidence="1 7">Secreted</location>
    </subcellularLocation>
</comment>
<comment type="function">
    <text evidence="7">Controls stomatal patterning.</text>
</comment>
<dbReference type="EMBL" id="JAFEMO010000003">
    <property type="protein sequence ID" value="KAH7574127.1"/>
    <property type="molecule type" value="Genomic_DNA"/>
</dbReference>
<comment type="similarity">
    <text evidence="2 7">Belongs to the plant cysteine rich small secretory peptide family. Epidermal patterning factor subfamily.</text>
</comment>
<comment type="caution">
    <text evidence="9">The sequence shown here is derived from an EMBL/GenBank/DDBJ whole genome shotgun (WGS) entry which is preliminary data.</text>
</comment>
<reference evidence="9 10" key="1">
    <citation type="submission" date="2021-02" db="EMBL/GenBank/DDBJ databases">
        <title>Plant Genome Project.</title>
        <authorList>
            <person name="Zhang R.-G."/>
        </authorList>
    </citation>
    <scope>NUCLEOTIDE SEQUENCE [LARGE SCALE GENOMIC DNA]</scope>
    <source>
        <tissue evidence="9">Leaves</tissue>
    </source>
</reference>
<evidence type="ECO:0000256" key="2">
    <source>
        <dbReference type="ARBA" id="ARBA00008127"/>
    </source>
</evidence>
<keyword evidence="8" id="KW-0472">Membrane</keyword>
<name>A0ABQ8IBW5_9ROSI</name>
<evidence type="ECO:0000313" key="10">
    <source>
        <dbReference type="Proteomes" id="UP000827721"/>
    </source>
</evidence>
<evidence type="ECO:0000256" key="5">
    <source>
        <dbReference type="ARBA" id="ARBA00022729"/>
    </source>
</evidence>
<feature type="transmembrane region" description="Helical" evidence="8">
    <location>
        <begin position="13"/>
        <end position="32"/>
    </location>
</feature>
<keyword evidence="8" id="KW-1133">Transmembrane helix</keyword>
<proteinExistence type="inferred from homology"/>
<sequence length="123" mass="13735">MAAASSSANYYQIGGRIHVAMILITIFLLISLPSKPVGLGFPSYESSENEKEKLVGSRPPGCINKCLNCKPCMATLVVQPHQRQWNNNNKRFYKTTSSSPREEGDTYYLLSWKCKCGGKLFQP</sequence>
<accession>A0ABQ8IBW5</accession>
<dbReference type="Pfam" id="PF17181">
    <property type="entry name" value="EPF"/>
    <property type="match status" value="1"/>
</dbReference>
<evidence type="ECO:0000313" key="9">
    <source>
        <dbReference type="EMBL" id="KAH7574127.1"/>
    </source>
</evidence>
<keyword evidence="6" id="KW-1015">Disulfide bond</keyword>
<dbReference type="Proteomes" id="UP000827721">
    <property type="component" value="Unassembled WGS sequence"/>
</dbReference>
<dbReference type="PANTHER" id="PTHR33109:SF60">
    <property type="entry name" value="EPIDERMAL PATTERNING FACTOR-LIKE PROTEIN 8"/>
    <property type="match status" value="1"/>
</dbReference>
<keyword evidence="3 7" id="KW-0217">Developmental protein</keyword>
<dbReference type="InterPro" id="IPR039455">
    <property type="entry name" value="EPFL"/>
</dbReference>
<keyword evidence="10" id="KW-1185">Reference proteome</keyword>
<organism evidence="9 10">
    <name type="scientific">Xanthoceras sorbifolium</name>
    <dbReference type="NCBI Taxonomy" id="99658"/>
    <lineage>
        <taxon>Eukaryota</taxon>
        <taxon>Viridiplantae</taxon>
        <taxon>Streptophyta</taxon>
        <taxon>Embryophyta</taxon>
        <taxon>Tracheophyta</taxon>
        <taxon>Spermatophyta</taxon>
        <taxon>Magnoliopsida</taxon>
        <taxon>eudicotyledons</taxon>
        <taxon>Gunneridae</taxon>
        <taxon>Pentapetalae</taxon>
        <taxon>rosids</taxon>
        <taxon>malvids</taxon>
        <taxon>Sapindales</taxon>
        <taxon>Sapindaceae</taxon>
        <taxon>Xanthoceroideae</taxon>
        <taxon>Xanthoceras</taxon>
    </lineage>
</organism>
<evidence type="ECO:0000256" key="1">
    <source>
        <dbReference type="ARBA" id="ARBA00004613"/>
    </source>
</evidence>
<evidence type="ECO:0000256" key="4">
    <source>
        <dbReference type="ARBA" id="ARBA00022525"/>
    </source>
</evidence>
<protein>
    <recommendedName>
        <fullName evidence="7">Epidermal patterning factor-like protein</fullName>
    </recommendedName>
</protein>
<dbReference type="PANTHER" id="PTHR33109">
    <property type="entry name" value="EPIDERMAL PATTERNING FACTOR-LIKE PROTEIN 4"/>
    <property type="match status" value="1"/>
</dbReference>
<gene>
    <name evidence="9" type="ORF">JRO89_XS03G0255400</name>
</gene>
<keyword evidence="5" id="KW-0732">Signal</keyword>